<protein>
    <submittedName>
        <fullName evidence="7">Metal ABC transporter substrate-binding protein</fullName>
    </submittedName>
</protein>
<dbReference type="InterPro" id="IPR047701">
    <property type="entry name" value="AztC-like"/>
</dbReference>
<dbReference type="SUPFAM" id="SSF53807">
    <property type="entry name" value="Helical backbone' metal receptor"/>
    <property type="match status" value="1"/>
</dbReference>
<dbReference type="GO" id="GO:0030313">
    <property type="term" value="C:cell envelope"/>
    <property type="evidence" value="ECO:0007669"/>
    <property type="project" value="UniProtKB-SubCell"/>
</dbReference>
<dbReference type="Proteomes" id="UP000265750">
    <property type="component" value="Unassembled WGS sequence"/>
</dbReference>
<comment type="subcellular location">
    <subcellularLocation>
        <location evidence="1">Cell envelope</location>
    </subcellularLocation>
</comment>
<keyword evidence="3 6" id="KW-0813">Transport</keyword>
<reference evidence="8" key="1">
    <citation type="submission" date="2018-09" db="EMBL/GenBank/DDBJ databases">
        <authorList>
            <person name="Tuo L."/>
        </authorList>
    </citation>
    <scope>NUCLEOTIDE SEQUENCE [LARGE SCALE GENOMIC DNA]</scope>
    <source>
        <strain evidence="8">M2BS4Y-1</strain>
    </source>
</reference>
<dbReference type="NCBIfam" id="NF040870">
    <property type="entry name" value="AztC"/>
    <property type="match status" value="1"/>
</dbReference>
<keyword evidence="5" id="KW-0732">Signal</keyword>
<sequence>MAPLRSNQDGRPLKALRPTFGIAPLFVAIALSAPASAEPLRVVASFSVIGDLAGQVGGKHIELTTLVGPDADAHVYEPRPADARALGRADVVLVNGLSFEGFLPRLVAASGTSAPLVELTESADILNDPNGGHYHFDGGEAVFHATPNDPHAWQSIANAKVYVRNIAKAFCDADRPNCPAYEANAKAYGEDLSGLDAHIKRTIAAIPEDRRTGVVGHNAFRYFERDYGVTFLSPQGVSTGSEASAAHVASLIREIRDQHAVAVFAENISNTRLIEQIASEAGLELGGTLYSDALSAAGGPAPSYAEMMRANARTIATAFGSR</sequence>
<dbReference type="InterPro" id="IPR050492">
    <property type="entry name" value="Bact_metal-bind_prot9"/>
</dbReference>
<comment type="caution">
    <text evidence="7">The sequence shown here is derived from an EMBL/GenBank/DDBJ whole genome shotgun (WGS) entry which is preliminary data.</text>
</comment>
<name>A0A3A1WSH2_9HYPH</name>
<evidence type="ECO:0000313" key="8">
    <source>
        <dbReference type="Proteomes" id="UP000265750"/>
    </source>
</evidence>
<comment type="similarity">
    <text evidence="2 6">Belongs to the bacterial solute-binding protein 9 family.</text>
</comment>
<keyword evidence="4" id="KW-0479">Metal-binding</keyword>
<dbReference type="PRINTS" id="PR00691">
    <property type="entry name" value="ADHESINB"/>
</dbReference>
<accession>A0A3A1WSH2</accession>
<evidence type="ECO:0000256" key="4">
    <source>
        <dbReference type="ARBA" id="ARBA00022723"/>
    </source>
</evidence>
<evidence type="ECO:0000256" key="3">
    <source>
        <dbReference type="ARBA" id="ARBA00022448"/>
    </source>
</evidence>
<dbReference type="InterPro" id="IPR006127">
    <property type="entry name" value="ZnuA-like"/>
</dbReference>
<dbReference type="OrthoDB" id="9793396at2"/>
<dbReference type="GO" id="GO:0007155">
    <property type="term" value="P:cell adhesion"/>
    <property type="evidence" value="ECO:0007669"/>
    <property type="project" value="InterPro"/>
</dbReference>
<dbReference type="Gene3D" id="3.40.50.1980">
    <property type="entry name" value="Nitrogenase molybdenum iron protein domain"/>
    <property type="match status" value="2"/>
</dbReference>
<evidence type="ECO:0000256" key="5">
    <source>
        <dbReference type="ARBA" id="ARBA00022729"/>
    </source>
</evidence>
<dbReference type="InterPro" id="IPR006128">
    <property type="entry name" value="Lipoprotein_PsaA-like"/>
</dbReference>
<dbReference type="GO" id="GO:0046872">
    <property type="term" value="F:metal ion binding"/>
    <property type="evidence" value="ECO:0007669"/>
    <property type="project" value="UniProtKB-KW"/>
</dbReference>
<dbReference type="GO" id="GO:0030001">
    <property type="term" value="P:metal ion transport"/>
    <property type="evidence" value="ECO:0007669"/>
    <property type="project" value="InterPro"/>
</dbReference>
<evidence type="ECO:0000313" key="7">
    <source>
        <dbReference type="EMBL" id="RIY00275.1"/>
    </source>
</evidence>
<dbReference type="PRINTS" id="PR00690">
    <property type="entry name" value="ADHESNFAMILY"/>
</dbReference>
<dbReference type="Pfam" id="PF01297">
    <property type="entry name" value="ZnuA"/>
    <property type="match status" value="1"/>
</dbReference>
<dbReference type="PANTHER" id="PTHR42953">
    <property type="entry name" value="HIGH-AFFINITY ZINC UPTAKE SYSTEM PROTEIN ZNUA-RELATED"/>
    <property type="match status" value="1"/>
</dbReference>
<proteinExistence type="inferred from homology"/>
<dbReference type="InterPro" id="IPR006129">
    <property type="entry name" value="AdhesinB"/>
</dbReference>
<keyword evidence="8" id="KW-1185">Reference proteome</keyword>
<organism evidence="7 8">
    <name type="scientific">Aureimonas flava</name>
    <dbReference type="NCBI Taxonomy" id="2320271"/>
    <lineage>
        <taxon>Bacteria</taxon>
        <taxon>Pseudomonadati</taxon>
        <taxon>Pseudomonadota</taxon>
        <taxon>Alphaproteobacteria</taxon>
        <taxon>Hyphomicrobiales</taxon>
        <taxon>Aurantimonadaceae</taxon>
        <taxon>Aureimonas</taxon>
    </lineage>
</organism>
<evidence type="ECO:0000256" key="2">
    <source>
        <dbReference type="ARBA" id="ARBA00011028"/>
    </source>
</evidence>
<dbReference type="EMBL" id="QYRN01000006">
    <property type="protein sequence ID" value="RIY00275.1"/>
    <property type="molecule type" value="Genomic_DNA"/>
</dbReference>
<dbReference type="AlphaFoldDB" id="A0A3A1WSH2"/>
<evidence type="ECO:0000256" key="1">
    <source>
        <dbReference type="ARBA" id="ARBA00004196"/>
    </source>
</evidence>
<dbReference type="PANTHER" id="PTHR42953:SF1">
    <property type="entry name" value="METAL-BINDING PROTEIN HI_0362-RELATED"/>
    <property type="match status" value="1"/>
</dbReference>
<gene>
    <name evidence="7" type="ORF">D3218_13430</name>
</gene>
<evidence type="ECO:0000256" key="6">
    <source>
        <dbReference type="RuleBase" id="RU003512"/>
    </source>
</evidence>